<dbReference type="GO" id="GO:0003676">
    <property type="term" value="F:nucleic acid binding"/>
    <property type="evidence" value="ECO:0007669"/>
    <property type="project" value="InterPro"/>
</dbReference>
<dbReference type="GO" id="GO:0004523">
    <property type="term" value="F:RNA-DNA hybrid ribonuclease activity"/>
    <property type="evidence" value="ECO:0007669"/>
    <property type="project" value="InterPro"/>
</dbReference>
<dbReference type="PANTHER" id="PTHR47955">
    <property type="entry name" value="CYTOCHROME P450 FAMILY 71 PROTEIN"/>
    <property type="match status" value="1"/>
</dbReference>
<evidence type="ECO:0000256" key="5">
    <source>
        <dbReference type="ARBA" id="ARBA00023002"/>
    </source>
</evidence>
<dbReference type="InterPro" id="IPR044730">
    <property type="entry name" value="RNase_H-like_dom_plant"/>
</dbReference>
<dbReference type="FunFam" id="1.10.630.10:FF:000011">
    <property type="entry name" value="Cytochrome P450 83B1"/>
    <property type="match status" value="1"/>
</dbReference>
<evidence type="ECO:0000256" key="1">
    <source>
        <dbReference type="ARBA" id="ARBA00001971"/>
    </source>
</evidence>
<dbReference type="GO" id="GO:0016705">
    <property type="term" value="F:oxidoreductase activity, acting on paired donors, with incorporation or reduction of molecular oxygen"/>
    <property type="evidence" value="ECO:0007669"/>
    <property type="project" value="InterPro"/>
</dbReference>
<dbReference type="SUPFAM" id="SSF48264">
    <property type="entry name" value="Cytochrome P450"/>
    <property type="match status" value="1"/>
</dbReference>
<keyword evidence="5 10" id="KW-0560">Oxidoreductase</keyword>
<evidence type="ECO:0000259" key="11">
    <source>
        <dbReference type="Pfam" id="PF13456"/>
    </source>
</evidence>
<proteinExistence type="inferred from homology"/>
<comment type="cofactor">
    <cofactor evidence="1 9">
        <name>heme</name>
        <dbReference type="ChEBI" id="CHEBI:30413"/>
    </cofactor>
</comment>
<accession>A0A484NP64</accession>
<dbReference type="PRINTS" id="PR00463">
    <property type="entry name" value="EP450I"/>
</dbReference>
<keyword evidence="6 9" id="KW-0408">Iron</keyword>
<dbReference type="Gene3D" id="1.10.630.10">
    <property type="entry name" value="Cytochrome P450"/>
    <property type="match status" value="1"/>
</dbReference>
<gene>
    <name evidence="12" type="ORF">CCAM_LOCUS44578</name>
</gene>
<keyword evidence="13" id="KW-1185">Reference proteome</keyword>
<dbReference type="GO" id="GO:0005506">
    <property type="term" value="F:iron ion binding"/>
    <property type="evidence" value="ECO:0007669"/>
    <property type="project" value="InterPro"/>
</dbReference>
<evidence type="ECO:0000313" key="12">
    <source>
        <dbReference type="EMBL" id="VFR02803.1"/>
    </source>
</evidence>
<dbReference type="Proteomes" id="UP000595140">
    <property type="component" value="Unassembled WGS sequence"/>
</dbReference>
<keyword evidence="7 10" id="KW-0503">Monooxygenase</keyword>
<dbReference type="GO" id="GO:0004497">
    <property type="term" value="F:monooxygenase activity"/>
    <property type="evidence" value="ECO:0007669"/>
    <property type="project" value="UniProtKB-KW"/>
</dbReference>
<dbReference type="Pfam" id="PF00067">
    <property type="entry name" value="p450"/>
    <property type="match status" value="1"/>
</dbReference>
<organism evidence="12 13">
    <name type="scientific">Cuscuta campestris</name>
    <dbReference type="NCBI Taxonomy" id="132261"/>
    <lineage>
        <taxon>Eukaryota</taxon>
        <taxon>Viridiplantae</taxon>
        <taxon>Streptophyta</taxon>
        <taxon>Embryophyta</taxon>
        <taxon>Tracheophyta</taxon>
        <taxon>Spermatophyta</taxon>
        <taxon>Magnoliopsida</taxon>
        <taxon>eudicotyledons</taxon>
        <taxon>Gunneridae</taxon>
        <taxon>Pentapetalae</taxon>
        <taxon>asterids</taxon>
        <taxon>lamiids</taxon>
        <taxon>Solanales</taxon>
        <taxon>Convolvulaceae</taxon>
        <taxon>Cuscuteae</taxon>
        <taxon>Cuscuta</taxon>
        <taxon>Cuscuta subgen. Grammica</taxon>
        <taxon>Cuscuta sect. Cleistogrammica</taxon>
    </lineage>
</organism>
<keyword evidence="3 9" id="KW-0349">Heme</keyword>
<evidence type="ECO:0000256" key="10">
    <source>
        <dbReference type="RuleBase" id="RU000461"/>
    </source>
</evidence>
<comment type="similarity">
    <text evidence="2 10">Belongs to the cytochrome P450 family.</text>
</comment>
<name>A0A484NP64_9ASTE</name>
<reference evidence="12 13" key="1">
    <citation type="submission" date="2018-04" db="EMBL/GenBank/DDBJ databases">
        <authorList>
            <person name="Vogel A."/>
        </authorList>
    </citation>
    <scope>NUCLEOTIDE SEQUENCE [LARGE SCALE GENOMIC DNA]</scope>
</reference>
<dbReference type="Pfam" id="PF13456">
    <property type="entry name" value="RVT_3"/>
    <property type="match status" value="1"/>
</dbReference>
<feature type="domain" description="RNase H type-1" evidence="11">
    <location>
        <begin position="28"/>
        <end position="95"/>
    </location>
</feature>
<dbReference type="InterPro" id="IPR017972">
    <property type="entry name" value="Cyt_P450_CS"/>
</dbReference>
<evidence type="ECO:0000256" key="8">
    <source>
        <dbReference type="ARBA" id="ARBA00055645"/>
    </source>
</evidence>
<evidence type="ECO:0000256" key="6">
    <source>
        <dbReference type="ARBA" id="ARBA00023004"/>
    </source>
</evidence>
<dbReference type="InterPro" id="IPR002401">
    <property type="entry name" value="Cyt_P450_E_grp-I"/>
</dbReference>
<dbReference type="InterPro" id="IPR036396">
    <property type="entry name" value="Cyt_P450_sf"/>
</dbReference>
<evidence type="ECO:0000256" key="9">
    <source>
        <dbReference type="PIRSR" id="PIRSR602401-1"/>
    </source>
</evidence>
<evidence type="ECO:0000256" key="2">
    <source>
        <dbReference type="ARBA" id="ARBA00010617"/>
    </source>
</evidence>
<dbReference type="InterPro" id="IPR001128">
    <property type="entry name" value="Cyt_P450"/>
</dbReference>
<evidence type="ECO:0000256" key="3">
    <source>
        <dbReference type="ARBA" id="ARBA00022617"/>
    </source>
</evidence>
<sequence>MLSQQRNPTLRIHRWTNTSDSGLHLSTDVAVNQNYGVASAVLRRGNGTFIAAGTWKIEETTALQGEAKALAIGMQWAAHFGRYIWANTDCKSLAKISEAALDALFMSCRISEAAPDALFVNHTGVWDKWDSKKRKVFPQRNMSETEKQCPFQHKMNEIPSLLHQSILPAIITSLLLFLWFLTKSLHKPSKTKNLPPSPPKLPVIGNLHQLGSLPHRKLRSLAQKHGPLMLLHFGKVPALIVSSADAAREVMKTHDLAFANRPESIVTKRLLYDGKDVSVAPYGEYWRQLKSVCVLQLLSNKKVQSFHHIREEETALLTNRIEEQSSDRVNLSEMFVELTNNVVCRSAFGRKYSSEGQIGKRFILLLNEFLVLLSHISVGDFIPWLQWIDRVTGFDARVEKNVKALDDFLERVISERVEGGIYRENFVDVLLDINRDSNATGLSIDRDSIKAIILDVFAAGTDTTATVLEWAMAELIRHPVVMGKLQAEVRGAMGNKQDMTERDIEKMQYLKAVIKETLRLHMPIPMLVPRTAREDVKIMGYDIAAGTLVMVNAWAIGRDPALWDEPDRFQPERFLKSSIDFKGQDFELIPFGAGRRGCPGIAFAMATNEFVLANLVNKFDWELPGGTKVEDLDMTERPGAAIRRAVPLLAVASRCTNVLCNTPTHKGYWPGES</sequence>
<dbReference type="CDD" id="cd11072">
    <property type="entry name" value="CYP71-like"/>
    <property type="match status" value="1"/>
</dbReference>
<dbReference type="OrthoDB" id="1470350at2759"/>
<protein>
    <recommendedName>
        <fullName evidence="11">RNase H type-1 domain-containing protein</fullName>
    </recommendedName>
</protein>
<dbReference type="PRINTS" id="PR00385">
    <property type="entry name" value="P450"/>
</dbReference>
<evidence type="ECO:0000313" key="13">
    <source>
        <dbReference type="Proteomes" id="UP000595140"/>
    </source>
</evidence>
<feature type="binding site" description="axial binding residue" evidence="9">
    <location>
        <position position="598"/>
    </location>
    <ligand>
        <name>heme</name>
        <dbReference type="ChEBI" id="CHEBI:30413"/>
    </ligand>
    <ligandPart>
        <name>Fe</name>
        <dbReference type="ChEBI" id="CHEBI:18248"/>
    </ligandPart>
</feature>
<dbReference type="AlphaFoldDB" id="A0A484NP64"/>
<evidence type="ECO:0000256" key="4">
    <source>
        <dbReference type="ARBA" id="ARBA00022723"/>
    </source>
</evidence>
<dbReference type="PANTHER" id="PTHR47955:SF15">
    <property type="entry name" value="CYTOCHROME P450 71A2-LIKE"/>
    <property type="match status" value="1"/>
</dbReference>
<comment type="function">
    <text evidence="8">May have a role in maturation, such as during flavor formation or other metabolite production specific to aging tissues.</text>
</comment>
<dbReference type="PROSITE" id="PS00086">
    <property type="entry name" value="CYTOCHROME_P450"/>
    <property type="match status" value="1"/>
</dbReference>
<dbReference type="CDD" id="cd06222">
    <property type="entry name" value="RNase_H_like"/>
    <property type="match status" value="1"/>
</dbReference>
<evidence type="ECO:0000256" key="7">
    <source>
        <dbReference type="ARBA" id="ARBA00023033"/>
    </source>
</evidence>
<dbReference type="EMBL" id="OOIL02006840">
    <property type="protein sequence ID" value="VFR02803.1"/>
    <property type="molecule type" value="Genomic_DNA"/>
</dbReference>
<dbReference type="InterPro" id="IPR002156">
    <property type="entry name" value="RNaseH_domain"/>
</dbReference>
<dbReference type="GO" id="GO:0020037">
    <property type="term" value="F:heme binding"/>
    <property type="evidence" value="ECO:0007669"/>
    <property type="project" value="InterPro"/>
</dbReference>
<keyword evidence="4 9" id="KW-0479">Metal-binding</keyword>